<evidence type="ECO:0008006" key="2">
    <source>
        <dbReference type="Google" id="ProtNLM"/>
    </source>
</evidence>
<dbReference type="eggNOG" id="ENOG5031DUR">
    <property type="taxonomic scope" value="Bacteria"/>
</dbReference>
<dbReference type="InterPro" id="IPR043519">
    <property type="entry name" value="NT_sf"/>
</dbReference>
<dbReference type="Gene3D" id="3.30.460.40">
    <property type="match status" value="1"/>
</dbReference>
<dbReference type="SUPFAM" id="SSF81301">
    <property type="entry name" value="Nucleotidyltransferase"/>
    <property type="match status" value="1"/>
</dbReference>
<protein>
    <recommendedName>
        <fullName evidence="2">Nucleotidyltransferase family protein</fullName>
    </recommendedName>
</protein>
<reference evidence="1" key="2">
    <citation type="submission" date="2014-04" db="EMBL/GenBank/DDBJ databases">
        <authorList>
            <person name="Xu Y.W."/>
            <person name="Yang Q."/>
        </authorList>
    </citation>
    <scope>NUCLEOTIDE SEQUENCE</scope>
    <source>
        <strain evidence="1">DSM 44626</strain>
    </source>
</reference>
<dbReference type="AlphaFoldDB" id="A0A024JV54"/>
<sequence length="207" mass="22403">MTNGLPARPAGYDLVTMAPTETSSNSPDCRAHLREALRAAASALKQDGPRFALAGSYALWAYGAPEPSHDVDLVVAEADVATATATLRAAGFAIENPPEDWLFKARIGETLVDVLHRLNGEPVDSAMLECAELRDVLAIAMPVLPPTMVLIQKLRALHEHHCDFATLLPAVRAIRERLDWGRIRSQTVDNDYAVAFLVLADRLGLTG</sequence>
<name>A0A024JV54_9MYCO</name>
<dbReference type="HOGENOM" id="CLU_054928_1_0_11"/>
<dbReference type="STRING" id="47839.BN973_01838"/>
<reference evidence="1" key="1">
    <citation type="journal article" date="2014" name="Genome Announc.">
        <title>Draft Genome Sequence of Mycobacterium triplex DSM 44626.</title>
        <authorList>
            <person name="Sassi M."/>
            <person name="Croce O."/>
            <person name="Robert C."/>
            <person name="Raoult D."/>
            <person name="Drancourt M."/>
        </authorList>
    </citation>
    <scope>NUCLEOTIDE SEQUENCE [LARGE SCALE GENOMIC DNA]</scope>
    <source>
        <strain evidence="1">DSM 44626</strain>
    </source>
</reference>
<organism evidence="1">
    <name type="scientific">Mycobacterium triplex</name>
    <dbReference type="NCBI Taxonomy" id="47839"/>
    <lineage>
        <taxon>Bacteria</taxon>
        <taxon>Bacillati</taxon>
        <taxon>Actinomycetota</taxon>
        <taxon>Actinomycetes</taxon>
        <taxon>Mycobacteriales</taxon>
        <taxon>Mycobacteriaceae</taxon>
        <taxon>Mycobacterium</taxon>
        <taxon>Mycobacterium simiae complex</taxon>
    </lineage>
</organism>
<accession>A0A024JV54</accession>
<dbReference type="Proteomes" id="UP000028880">
    <property type="component" value="Unassembled WGS sequence"/>
</dbReference>
<dbReference type="EMBL" id="HG964446">
    <property type="protein sequence ID" value="CDO87484.1"/>
    <property type="molecule type" value="Genomic_DNA"/>
</dbReference>
<gene>
    <name evidence="1" type="ORF">BN973_01838</name>
</gene>
<evidence type="ECO:0000313" key="1">
    <source>
        <dbReference type="EMBL" id="CDO87484.1"/>
    </source>
</evidence>
<proteinExistence type="predicted"/>